<dbReference type="AlphaFoldDB" id="A0AAW9IRY0"/>
<reference evidence="3" key="1">
    <citation type="submission" date="2019-11" db="EMBL/GenBank/DDBJ databases">
        <title>Characterization of Clostridium perfringens isolates from swine manure treated agricultural soils.</title>
        <authorList>
            <person name="Wushke S.T."/>
        </authorList>
    </citation>
    <scope>NUCLEOTIDE SEQUENCE</scope>
    <source>
        <strain evidence="3">V2</strain>
    </source>
</reference>
<feature type="domain" description="Polysaccharide lyase 8 N-terminal alpha-helical" evidence="2">
    <location>
        <begin position="1"/>
        <end position="122"/>
    </location>
</feature>
<dbReference type="SUPFAM" id="SSF48230">
    <property type="entry name" value="Chondroitin AC/alginate lyase"/>
    <property type="match status" value="1"/>
</dbReference>
<dbReference type="EMBL" id="WNVM01000372">
    <property type="protein sequence ID" value="MDZ5010431.1"/>
    <property type="molecule type" value="Genomic_DNA"/>
</dbReference>
<feature type="active site" evidence="1">
    <location>
        <position position="82"/>
    </location>
</feature>
<feature type="non-terminal residue" evidence="3">
    <location>
        <position position="1"/>
    </location>
</feature>
<accession>A0AAW9IRY0</accession>
<gene>
    <name evidence="3" type="ORF">GNF77_16290</name>
</gene>
<protein>
    <submittedName>
        <fullName evidence="3">Silent information regulator protein Sir2</fullName>
    </submittedName>
</protein>
<proteinExistence type="predicted"/>
<evidence type="ECO:0000313" key="4">
    <source>
        <dbReference type="Proteomes" id="UP001292368"/>
    </source>
</evidence>
<organism evidence="3 4">
    <name type="scientific">Clostridium perfringens</name>
    <dbReference type="NCBI Taxonomy" id="1502"/>
    <lineage>
        <taxon>Bacteria</taxon>
        <taxon>Bacillati</taxon>
        <taxon>Bacillota</taxon>
        <taxon>Clostridia</taxon>
        <taxon>Eubacteriales</taxon>
        <taxon>Clostridiaceae</taxon>
        <taxon>Clostridium</taxon>
    </lineage>
</organism>
<dbReference type="InterPro" id="IPR012970">
    <property type="entry name" value="Lyase_8_alpha_N"/>
</dbReference>
<dbReference type="InterPro" id="IPR038970">
    <property type="entry name" value="Lyase_8"/>
</dbReference>
<dbReference type="Proteomes" id="UP001292368">
    <property type="component" value="Unassembled WGS sequence"/>
</dbReference>
<dbReference type="PANTHER" id="PTHR38481">
    <property type="entry name" value="HYALURONATE LYASE"/>
    <property type="match status" value="1"/>
</dbReference>
<dbReference type="GO" id="GO:0016829">
    <property type="term" value="F:lyase activity"/>
    <property type="evidence" value="ECO:0007669"/>
    <property type="project" value="InterPro"/>
</dbReference>
<evidence type="ECO:0000259" key="2">
    <source>
        <dbReference type="Pfam" id="PF08124"/>
    </source>
</evidence>
<feature type="active site" evidence="1">
    <location>
        <position position="28"/>
    </location>
</feature>
<dbReference type="InterPro" id="IPR008929">
    <property type="entry name" value="Chondroitin_lyas"/>
</dbReference>
<evidence type="ECO:0000313" key="3">
    <source>
        <dbReference type="EMBL" id="MDZ5010431.1"/>
    </source>
</evidence>
<dbReference type="Gene3D" id="1.50.10.100">
    <property type="entry name" value="Chondroitin AC/alginate lyase"/>
    <property type="match status" value="1"/>
</dbReference>
<evidence type="ECO:0000256" key="1">
    <source>
        <dbReference type="PIRSR" id="PIRSR638970-1"/>
    </source>
</evidence>
<dbReference type="PANTHER" id="PTHR38481:SF1">
    <property type="entry name" value="HYALURONATE LYASE"/>
    <property type="match status" value="1"/>
</dbReference>
<comment type="caution">
    <text evidence="3">The sequence shown here is derived from an EMBL/GenBank/DDBJ whole genome shotgun (WGS) entry which is preliminary data.</text>
</comment>
<sequence length="159" mass="17689">FKYVTSGDGFYPDGSYVQHGIVAYTGSYGNVLIDKISNIMFLLEGTPWELSSDYKNNAYNWIFESFDPVIYKGYVMDMVRGRSISRFDGTGYMQAAGIIEGMLKISLISDEATASKIQALVKQWSTEASSVLDFGTKFKSINVTNKFYAIMKDPSIATA</sequence>
<name>A0AAW9IRY0_CLOPF</name>
<feature type="non-terminal residue" evidence="3">
    <location>
        <position position="159"/>
    </location>
</feature>
<feature type="active site" evidence="1">
    <location>
        <position position="19"/>
    </location>
</feature>
<dbReference type="Pfam" id="PF08124">
    <property type="entry name" value="Lyase_8_N"/>
    <property type="match status" value="1"/>
</dbReference>